<dbReference type="HAMAP" id="MF_00156">
    <property type="entry name" value="PanB"/>
    <property type="match status" value="1"/>
</dbReference>
<dbReference type="Gene3D" id="3.20.20.60">
    <property type="entry name" value="Phosphoenolpyruvate-binding domains"/>
    <property type="match status" value="1"/>
</dbReference>
<dbReference type="GO" id="GO:0008168">
    <property type="term" value="F:methyltransferase activity"/>
    <property type="evidence" value="ECO:0007669"/>
    <property type="project" value="UniProtKB-KW"/>
</dbReference>
<name>A0A1F5V2J0_FRAXR</name>
<feature type="binding site" evidence="7 9">
    <location>
        <begin position="54"/>
        <end position="55"/>
    </location>
    <ligand>
        <name>3-methyl-2-oxobutanoate</name>
        <dbReference type="ChEBI" id="CHEBI:11851"/>
    </ligand>
</feature>
<keyword evidence="11" id="KW-0489">Methyltransferase</keyword>
<feature type="binding site" evidence="7 10">
    <location>
        <position position="125"/>
    </location>
    <ligand>
        <name>Mg(2+)</name>
        <dbReference type="ChEBI" id="CHEBI:18420"/>
    </ligand>
</feature>
<reference evidence="11 12" key="1">
    <citation type="journal article" date="2016" name="Nat. Commun.">
        <title>Thousands of microbial genomes shed light on interconnected biogeochemical processes in an aquifer system.</title>
        <authorList>
            <person name="Anantharaman K."/>
            <person name="Brown C.T."/>
            <person name="Hug L.A."/>
            <person name="Sharon I."/>
            <person name="Castelle C.J."/>
            <person name="Probst A.J."/>
            <person name="Thomas B.C."/>
            <person name="Singh A."/>
            <person name="Wilkins M.J."/>
            <person name="Karaoz U."/>
            <person name="Brodie E.L."/>
            <person name="Williams K.H."/>
            <person name="Hubbard S.S."/>
            <person name="Banfield J.F."/>
        </authorList>
    </citation>
    <scope>NUCLEOTIDE SEQUENCE [LARGE SCALE GENOMIC DNA]</scope>
    <source>
        <strain evidence="12">RBG_16_55_9</strain>
    </source>
</reference>
<evidence type="ECO:0000313" key="11">
    <source>
        <dbReference type="EMBL" id="OGF57643.1"/>
    </source>
</evidence>
<evidence type="ECO:0000256" key="5">
    <source>
        <dbReference type="ARBA" id="ARBA00022679"/>
    </source>
</evidence>
<dbReference type="EMBL" id="MFGX01000007">
    <property type="protein sequence ID" value="OGF57643.1"/>
    <property type="molecule type" value="Genomic_DNA"/>
</dbReference>
<dbReference type="STRING" id="1817864.A2Z21_02700"/>
<dbReference type="PANTHER" id="PTHR20881">
    <property type="entry name" value="3-METHYL-2-OXOBUTANOATE HYDROXYMETHYLTRANSFERASE"/>
    <property type="match status" value="1"/>
</dbReference>
<dbReference type="FunFam" id="3.20.20.60:FF:000003">
    <property type="entry name" value="3-methyl-2-oxobutanoate hydroxymethyltransferase"/>
    <property type="match status" value="1"/>
</dbReference>
<comment type="pathway">
    <text evidence="1 7">Cofactor biosynthesis; (R)-pantothenate biosynthesis; (R)-pantoate from 3-methyl-2-oxobutanoate: step 1/2.</text>
</comment>
<accession>A0A1F5V2J0</accession>
<evidence type="ECO:0000256" key="9">
    <source>
        <dbReference type="PIRSR" id="PIRSR000388-2"/>
    </source>
</evidence>
<dbReference type="GO" id="GO:0005737">
    <property type="term" value="C:cytoplasm"/>
    <property type="evidence" value="ECO:0007669"/>
    <property type="project" value="UniProtKB-SubCell"/>
</dbReference>
<evidence type="ECO:0000256" key="8">
    <source>
        <dbReference type="PIRSR" id="PIRSR000388-1"/>
    </source>
</evidence>
<dbReference type="UniPathway" id="UPA00028">
    <property type="reaction ID" value="UER00003"/>
</dbReference>
<comment type="subcellular location">
    <subcellularLocation>
        <location evidence="7">Cytoplasm</location>
    </subcellularLocation>
</comment>
<evidence type="ECO:0000256" key="7">
    <source>
        <dbReference type="HAMAP-Rule" id="MF_00156"/>
    </source>
</evidence>
<dbReference type="SUPFAM" id="SSF51621">
    <property type="entry name" value="Phosphoenolpyruvate/pyruvate domain"/>
    <property type="match status" value="1"/>
</dbReference>
<organism evidence="11 12">
    <name type="scientific">Fraserbacteria sp. (strain RBG_16_55_9)</name>
    <dbReference type="NCBI Taxonomy" id="1817864"/>
    <lineage>
        <taxon>Bacteria</taxon>
        <taxon>Candidatus Fraseribacteriota</taxon>
    </lineage>
</organism>
<comment type="catalytic activity">
    <reaction evidence="7">
        <text>(6R)-5,10-methylene-5,6,7,8-tetrahydrofolate + 3-methyl-2-oxobutanoate + H2O = 2-dehydropantoate + (6S)-5,6,7,8-tetrahydrofolate</text>
        <dbReference type="Rhea" id="RHEA:11824"/>
        <dbReference type="ChEBI" id="CHEBI:11561"/>
        <dbReference type="ChEBI" id="CHEBI:11851"/>
        <dbReference type="ChEBI" id="CHEBI:15377"/>
        <dbReference type="ChEBI" id="CHEBI:15636"/>
        <dbReference type="ChEBI" id="CHEBI:57453"/>
        <dbReference type="EC" id="2.1.2.11"/>
    </reaction>
</comment>
<feature type="binding site" evidence="7 10">
    <location>
        <position position="54"/>
    </location>
    <ligand>
        <name>Mg(2+)</name>
        <dbReference type="ChEBI" id="CHEBI:18420"/>
    </ligand>
</feature>
<evidence type="ECO:0000256" key="6">
    <source>
        <dbReference type="ARBA" id="ARBA00056497"/>
    </source>
</evidence>
<evidence type="ECO:0000256" key="10">
    <source>
        <dbReference type="PIRSR" id="PIRSR000388-3"/>
    </source>
</evidence>
<dbReference type="AlphaFoldDB" id="A0A1F5V2J0"/>
<comment type="caution">
    <text evidence="11">The sequence shown here is derived from an EMBL/GenBank/DDBJ whole genome shotgun (WGS) entry which is preliminary data.</text>
</comment>
<dbReference type="InterPro" id="IPR003700">
    <property type="entry name" value="Pantoate_hydroxy_MeTrfase"/>
</dbReference>
<sequence>MPKKENEPQREKITIPKLREMKAKKEPISWLTCYDHPTALIMDRAGIEMILVGDSAGMTVLGYPTTLPVKMDQMITFTGAVCRATKYAFVIGDMPYMSYQVSIEEAIRNAGRFMAECGTDAVKLEGGERVAPVIEALTNAGIPVMGHIGLTPQSASQLGGYKAQGRDAETARKLIADAKALEEAGAFAILLECMPAPVAKIIHERLQIPVLGLGSGCDVDGQLMIVHDMLGLFERFVPKFVKRYANLSPLLLEAFTNYREDVKTEKFPQEEHFYTMAEGELRKLGELFSKRGWQSGGGQSSRRG</sequence>
<feature type="binding site" evidence="7 9">
    <location>
        <position position="123"/>
    </location>
    <ligand>
        <name>3-methyl-2-oxobutanoate</name>
        <dbReference type="ChEBI" id="CHEBI:11851"/>
    </ligand>
</feature>
<protein>
    <recommendedName>
        <fullName evidence="7">3-methyl-2-oxobutanoate hydroxymethyltransferase</fullName>
        <ecNumber evidence="7">2.1.2.11</ecNumber>
    </recommendedName>
    <alternativeName>
        <fullName evidence="7">Ketopantoate hydroxymethyltransferase</fullName>
        <shortName evidence="7">KPHMT</shortName>
    </alternativeName>
</protein>
<keyword evidence="7 10" id="KW-0479">Metal-binding</keyword>
<keyword evidence="7" id="KW-0963">Cytoplasm</keyword>
<dbReference type="Pfam" id="PF02548">
    <property type="entry name" value="Pantoate_transf"/>
    <property type="match status" value="1"/>
</dbReference>
<dbReference type="InterPro" id="IPR015813">
    <property type="entry name" value="Pyrv/PenolPyrv_kinase-like_dom"/>
</dbReference>
<keyword evidence="4 7" id="KW-0566">Pantothenate biosynthesis</keyword>
<dbReference type="NCBIfam" id="NF001452">
    <property type="entry name" value="PRK00311.1"/>
    <property type="match status" value="1"/>
</dbReference>
<keyword evidence="5 7" id="KW-0808">Transferase</keyword>
<evidence type="ECO:0000256" key="3">
    <source>
        <dbReference type="ARBA" id="ARBA00011424"/>
    </source>
</evidence>
<dbReference type="InterPro" id="IPR040442">
    <property type="entry name" value="Pyrv_kinase-like_dom_sf"/>
</dbReference>
<evidence type="ECO:0000313" key="12">
    <source>
        <dbReference type="Proteomes" id="UP000179157"/>
    </source>
</evidence>
<comment type="cofactor">
    <cofactor evidence="7 10">
        <name>Mg(2+)</name>
        <dbReference type="ChEBI" id="CHEBI:18420"/>
    </cofactor>
    <text evidence="7 10">Binds 1 Mg(2+) ion per subunit.</text>
</comment>
<evidence type="ECO:0000256" key="1">
    <source>
        <dbReference type="ARBA" id="ARBA00005033"/>
    </source>
</evidence>
<gene>
    <name evidence="7" type="primary">panB</name>
    <name evidence="11" type="ORF">A2Z21_02700</name>
</gene>
<evidence type="ECO:0000256" key="2">
    <source>
        <dbReference type="ARBA" id="ARBA00008676"/>
    </source>
</evidence>
<dbReference type="GO" id="GO:0003864">
    <property type="term" value="F:3-methyl-2-oxobutanoate hydroxymethyltransferase activity"/>
    <property type="evidence" value="ECO:0007669"/>
    <property type="project" value="UniProtKB-UniRule"/>
</dbReference>
<keyword evidence="7 10" id="KW-0460">Magnesium</keyword>
<dbReference type="GO" id="GO:0032259">
    <property type="term" value="P:methylation"/>
    <property type="evidence" value="ECO:0007669"/>
    <property type="project" value="UniProtKB-KW"/>
</dbReference>
<feature type="binding site" evidence="7 10">
    <location>
        <position position="93"/>
    </location>
    <ligand>
        <name>Mg(2+)</name>
        <dbReference type="ChEBI" id="CHEBI:18420"/>
    </ligand>
</feature>
<comment type="function">
    <text evidence="6 7">Catalyzes the reversible reaction in which hydroxymethyl group from 5,10-methylenetetrahydrofolate is transferred onto alpha-ketoisovalerate to form ketopantoate.</text>
</comment>
<comment type="similarity">
    <text evidence="2 7">Belongs to the PanB family.</text>
</comment>
<comment type="subunit">
    <text evidence="3 7">Homodecamer; pentamer of dimers.</text>
</comment>
<feature type="active site" description="Proton acceptor" evidence="7 8">
    <location>
        <position position="192"/>
    </location>
</feature>
<feature type="binding site" evidence="7 9">
    <location>
        <position position="93"/>
    </location>
    <ligand>
        <name>3-methyl-2-oxobutanoate</name>
        <dbReference type="ChEBI" id="CHEBI:11851"/>
    </ligand>
</feature>
<dbReference type="PIRSF" id="PIRSF000388">
    <property type="entry name" value="Pantoate_hydroxy_MeTrfase"/>
    <property type="match status" value="1"/>
</dbReference>
<dbReference type="GO" id="GO:0015940">
    <property type="term" value="P:pantothenate biosynthetic process"/>
    <property type="evidence" value="ECO:0007669"/>
    <property type="project" value="UniProtKB-UniRule"/>
</dbReference>
<proteinExistence type="inferred from homology"/>
<dbReference type="PANTHER" id="PTHR20881:SF0">
    <property type="entry name" value="3-METHYL-2-OXOBUTANOATE HYDROXYMETHYLTRANSFERASE"/>
    <property type="match status" value="1"/>
</dbReference>
<dbReference type="EC" id="2.1.2.11" evidence="7"/>
<evidence type="ECO:0000256" key="4">
    <source>
        <dbReference type="ARBA" id="ARBA00022655"/>
    </source>
</evidence>
<dbReference type="Proteomes" id="UP000179157">
    <property type="component" value="Unassembled WGS sequence"/>
</dbReference>
<dbReference type="CDD" id="cd06557">
    <property type="entry name" value="KPHMT-like"/>
    <property type="match status" value="1"/>
</dbReference>
<dbReference type="NCBIfam" id="TIGR00222">
    <property type="entry name" value="panB"/>
    <property type="match status" value="1"/>
</dbReference>
<dbReference type="GO" id="GO:0000287">
    <property type="term" value="F:magnesium ion binding"/>
    <property type="evidence" value="ECO:0007669"/>
    <property type="project" value="TreeGrafter"/>
</dbReference>